<sequence>MPRGTYARNTRGNEWVHEPIGFVIHPEDLVGAEPHPDPGRRSGCHGLDGLDGPNLVCGGCGQELGTRQADCFTQNHVTLDFAAVKRSFTGD</sequence>
<evidence type="ECO:0000313" key="2">
    <source>
        <dbReference type="Proteomes" id="UP000249304"/>
    </source>
</evidence>
<proteinExistence type="predicted"/>
<dbReference type="RefSeq" id="WP_111183626.1">
    <property type="nucleotide sequence ID" value="NZ_POUD01000236.1"/>
</dbReference>
<organism evidence="1 2">
    <name type="scientific">Nonomuraea aridisoli</name>
    <dbReference type="NCBI Taxonomy" id="2070368"/>
    <lineage>
        <taxon>Bacteria</taxon>
        <taxon>Bacillati</taxon>
        <taxon>Actinomycetota</taxon>
        <taxon>Actinomycetes</taxon>
        <taxon>Streptosporangiales</taxon>
        <taxon>Streptosporangiaceae</taxon>
        <taxon>Nonomuraea</taxon>
    </lineage>
</organism>
<keyword evidence="2" id="KW-1185">Reference proteome</keyword>
<evidence type="ECO:0000313" key="1">
    <source>
        <dbReference type="EMBL" id="PZG09938.1"/>
    </source>
</evidence>
<accession>A0A2W2EDB2</accession>
<gene>
    <name evidence="1" type="ORF">C1J01_36965</name>
</gene>
<name>A0A2W2EDB2_9ACTN</name>
<comment type="caution">
    <text evidence="1">The sequence shown here is derived from an EMBL/GenBank/DDBJ whole genome shotgun (WGS) entry which is preliminary data.</text>
</comment>
<dbReference type="Proteomes" id="UP000249304">
    <property type="component" value="Unassembled WGS sequence"/>
</dbReference>
<dbReference type="EMBL" id="POUD01000236">
    <property type="protein sequence ID" value="PZG09938.1"/>
    <property type="molecule type" value="Genomic_DNA"/>
</dbReference>
<reference evidence="1 2" key="1">
    <citation type="submission" date="2018-01" db="EMBL/GenBank/DDBJ databases">
        <title>Draft genome sequence of Nonomuraea sp. KC333.</title>
        <authorList>
            <person name="Sahin N."/>
            <person name="Saygin H."/>
            <person name="Ay H."/>
        </authorList>
    </citation>
    <scope>NUCLEOTIDE SEQUENCE [LARGE SCALE GENOMIC DNA]</scope>
    <source>
        <strain evidence="1 2">KC333</strain>
    </source>
</reference>
<protein>
    <submittedName>
        <fullName evidence="1">Uncharacterized protein</fullName>
    </submittedName>
</protein>
<dbReference type="AlphaFoldDB" id="A0A2W2EDB2"/>
<dbReference type="OrthoDB" id="3280727at2"/>